<comment type="subcellular location">
    <subcellularLocation>
        <location evidence="1">Cell membrane</location>
        <topology evidence="1">Multi-pass membrane protein</topology>
    </subcellularLocation>
</comment>
<reference evidence="9" key="1">
    <citation type="journal article" date="2019" name="Int. J. Syst. Evol. Microbiol.">
        <title>The Global Catalogue of Microorganisms (GCM) 10K type strain sequencing project: providing services to taxonomists for standard genome sequencing and annotation.</title>
        <authorList>
            <consortium name="The Broad Institute Genomics Platform"/>
            <consortium name="The Broad Institute Genome Sequencing Center for Infectious Disease"/>
            <person name="Wu L."/>
            <person name="Ma J."/>
        </authorList>
    </citation>
    <scope>NUCLEOTIDE SEQUENCE [LARGE SCALE GENOMIC DNA]</scope>
    <source>
        <strain evidence="9">KCTC 42182</strain>
    </source>
</reference>
<evidence type="ECO:0000256" key="7">
    <source>
        <dbReference type="SAM" id="Phobius"/>
    </source>
</evidence>
<evidence type="ECO:0000256" key="6">
    <source>
        <dbReference type="ARBA" id="ARBA00023136"/>
    </source>
</evidence>
<dbReference type="Proteomes" id="UP001595711">
    <property type="component" value="Unassembled WGS sequence"/>
</dbReference>
<feature type="transmembrane region" description="Helical" evidence="7">
    <location>
        <begin position="21"/>
        <end position="39"/>
    </location>
</feature>
<keyword evidence="4 7" id="KW-0812">Transmembrane</keyword>
<dbReference type="EMBL" id="JBHRYJ010000001">
    <property type="protein sequence ID" value="MFC3674613.1"/>
    <property type="molecule type" value="Genomic_DNA"/>
</dbReference>
<keyword evidence="6 7" id="KW-0472">Membrane</keyword>
<evidence type="ECO:0000313" key="9">
    <source>
        <dbReference type="Proteomes" id="UP001595711"/>
    </source>
</evidence>
<dbReference type="InterPro" id="IPR032808">
    <property type="entry name" value="DoxX"/>
</dbReference>
<organism evidence="8 9">
    <name type="scientific">Ferrovibrio xuzhouensis</name>
    <dbReference type="NCBI Taxonomy" id="1576914"/>
    <lineage>
        <taxon>Bacteria</taxon>
        <taxon>Pseudomonadati</taxon>
        <taxon>Pseudomonadota</taxon>
        <taxon>Alphaproteobacteria</taxon>
        <taxon>Rhodospirillales</taxon>
        <taxon>Rhodospirillaceae</taxon>
        <taxon>Ferrovibrio</taxon>
    </lineage>
</organism>
<keyword evidence="3" id="KW-1003">Cell membrane</keyword>
<dbReference type="PANTHER" id="PTHR33452:SF1">
    <property type="entry name" value="INNER MEMBRANE PROTEIN YPHA-RELATED"/>
    <property type="match status" value="1"/>
</dbReference>
<name>A0ABV7VAY7_9PROT</name>
<comment type="caution">
    <text evidence="8">The sequence shown here is derived from an EMBL/GenBank/DDBJ whole genome shotgun (WGS) entry which is preliminary data.</text>
</comment>
<keyword evidence="9" id="KW-1185">Reference proteome</keyword>
<dbReference type="PANTHER" id="PTHR33452">
    <property type="entry name" value="OXIDOREDUCTASE CATD-RELATED"/>
    <property type="match status" value="1"/>
</dbReference>
<accession>A0ABV7VAY7</accession>
<evidence type="ECO:0000256" key="5">
    <source>
        <dbReference type="ARBA" id="ARBA00022989"/>
    </source>
</evidence>
<evidence type="ECO:0000256" key="1">
    <source>
        <dbReference type="ARBA" id="ARBA00004651"/>
    </source>
</evidence>
<protein>
    <submittedName>
        <fullName evidence="8">DoxX family protein</fullName>
    </submittedName>
</protein>
<evidence type="ECO:0000256" key="4">
    <source>
        <dbReference type="ARBA" id="ARBA00022692"/>
    </source>
</evidence>
<proteinExistence type="inferred from homology"/>
<comment type="similarity">
    <text evidence="2">Belongs to the DoxX family.</text>
</comment>
<evidence type="ECO:0000256" key="3">
    <source>
        <dbReference type="ARBA" id="ARBA00022475"/>
    </source>
</evidence>
<sequence>MTRQTGIASLWIRLTDLLARFPMPLILLMVRIGIAMVFWKSGLTKVVTTESGNWPLLPLQVTDGALSLFESEYTVPLLPHVLAAWLAAITELSMSALLVVGFASRFAAAALLGMTFVIQVFVYPGNWPDHLFWAGALALVLTRGAGPVSLDGLVRSRLIG</sequence>
<keyword evidence="5 7" id="KW-1133">Transmembrane helix</keyword>
<feature type="transmembrane region" description="Helical" evidence="7">
    <location>
        <begin position="77"/>
        <end position="99"/>
    </location>
</feature>
<dbReference type="InterPro" id="IPR051907">
    <property type="entry name" value="DoxX-like_oxidoreductase"/>
</dbReference>
<dbReference type="RefSeq" id="WP_379721900.1">
    <property type="nucleotide sequence ID" value="NZ_JBHRYJ010000001.1"/>
</dbReference>
<evidence type="ECO:0000313" key="8">
    <source>
        <dbReference type="EMBL" id="MFC3674613.1"/>
    </source>
</evidence>
<dbReference type="Pfam" id="PF07681">
    <property type="entry name" value="DoxX"/>
    <property type="match status" value="1"/>
</dbReference>
<feature type="transmembrane region" description="Helical" evidence="7">
    <location>
        <begin position="106"/>
        <end position="125"/>
    </location>
</feature>
<gene>
    <name evidence="8" type="ORF">ACFOOQ_03600</name>
</gene>
<evidence type="ECO:0000256" key="2">
    <source>
        <dbReference type="ARBA" id="ARBA00006679"/>
    </source>
</evidence>